<keyword evidence="3" id="KW-1185">Reference proteome</keyword>
<dbReference type="Pfam" id="PF01344">
    <property type="entry name" value="Kelch_1"/>
    <property type="match status" value="1"/>
</dbReference>
<dbReference type="GO" id="GO:2000762">
    <property type="term" value="P:regulation of phenylpropanoid metabolic process"/>
    <property type="evidence" value="ECO:0000318"/>
    <property type="project" value="GO_Central"/>
</dbReference>
<reference evidence="3" key="1">
    <citation type="journal article" date="2016" name="Nat. Biotechnol.">
        <title>Sequencing wild and cultivated cassava and related species reveals extensive interspecific hybridization and genetic diversity.</title>
        <authorList>
            <person name="Bredeson J.V."/>
            <person name="Lyons J.B."/>
            <person name="Prochnik S.E."/>
            <person name="Wu G.A."/>
            <person name="Ha C.M."/>
            <person name="Edsinger-Gonzales E."/>
            <person name="Grimwood J."/>
            <person name="Schmutz J."/>
            <person name="Rabbi I.Y."/>
            <person name="Egesi C."/>
            <person name="Nauluvula P."/>
            <person name="Lebot V."/>
            <person name="Ndunguru J."/>
            <person name="Mkamilo G."/>
            <person name="Bart R.S."/>
            <person name="Setter T.L."/>
            <person name="Gleadow R.M."/>
            <person name="Kulakow P."/>
            <person name="Ferguson M.E."/>
            <person name="Rounsley S."/>
            <person name="Rokhsar D.S."/>
        </authorList>
    </citation>
    <scope>NUCLEOTIDE SEQUENCE [LARGE SCALE GENOMIC DNA]</scope>
    <source>
        <strain evidence="3">cv. AM560-2</strain>
    </source>
</reference>
<dbReference type="InterPro" id="IPR015915">
    <property type="entry name" value="Kelch-typ_b-propeller"/>
</dbReference>
<dbReference type="Gramene" id="Manes.01G009100.1.v8.1">
    <property type="protein sequence ID" value="Manes.01G009100.1.v8.1.CDS.1"/>
    <property type="gene ID" value="Manes.01G009100.v8.1"/>
</dbReference>
<dbReference type="InterPro" id="IPR036047">
    <property type="entry name" value="F-box-like_dom_sf"/>
</dbReference>
<dbReference type="GO" id="GO:0005829">
    <property type="term" value="C:cytosol"/>
    <property type="evidence" value="ECO:0000318"/>
    <property type="project" value="GO_Central"/>
</dbReference>
<dbReference type="Gene3D" id="2.120.10.80">
    <property type="entry name" value="Kelch-type beta propeller"/>
    <property type="match status" value="1"/>
</dbReference>
<dbReference type="SMART" id="SM00256">
    <property type="entry name" value="FBOX"/>
    <property type="match status" value="1"/>
</dbReference>
<comment type="caution">
    <text evidence="2">The sequence shown here is derived from an EMBL/GenBank/DDBJ whole genome shotgun (WGS) entry which is preliminary data.</text>
</comment>
<dbReference type="AlphaFoldDB" id="A0A2C9WI30"/>
<dbReference type="SUPFAM" id="SSF117281">
    <property type="entry name" value="Kelch motif"/>
    <property type="match status" value="1"/>
</dbReference>
<dbReference type="PANTHER" id="PTHR46407">
    <property type="entry name" value="OS02G0208700 PROTEIN"/>
    <property type="match status" value="1"/>
</dbReference>
<dbReference type="EMBL" id="CM004387">
    <property type="protein sequence ID" value="OAY59156.1"/>
    <property type="molecule type" value="Genomic_DNA"/>
</dbReference>
<evidence type="ECO:0000313" key="2">
    <source>
        <dbReference type="EMBL" id="OAY59156.1"/>
    </source>
</evidence>
<dbReference type="InterPro" id="IPR044595">
    <property type="entry name" value="KMD1-4"/>
</dbReference>
<proteinExistence type="predicted"/>
<name>A0A2C9WI30_MANES</name>
<dbReference type="CDD" id="cd22152">
    <property type="entry name" value="F-box_AtAFR-like"/>
    <property type="match status" value="1"/>
</dbReference>
<accession>A0A2C9WI30</accession>
<organism evidence="2 3">
    <name type="scientific">Manihot esculenta</name>
    <name type="common">Cassava</name>
    <name type="synonym">Jatropha manihot</name>
    <dbReference type="NCBI Taxonomy" id="3983"/>
    <lineage>
        <taxon>Eukaryota</taxon>
        <taxon>Viridiplantae</taxon>
        <taxon>Streptophyta</taxon>
        <taxon>Embryophyta</taxon>
        <taxon>Tracheophyta</taxon>
        <taxon>Spermatophyta</taxon>
        <taxon>Magnoliopsida</taxon>
        <taxon>eudicotyledons</taxon>
        <taxon>Gunneridae</taxon>
        <taxon>Pentapetalae</taxon>
        <taxon>rosids</taxon>
        <taxon>fabids</taxon>
        <taxon>Malpighiales</taxon>
        <taxon>Euphorbiaceae</taxon>
        <taxon>Crotonoideae</taxon>
        <taxon>Manihoteae</taxon>
        <taxon>Manihot</taxon>
    </lineage>
</organism>
<dbReference type="SUPFAM" id="SSF81383">
    <property type="entry name" value="F-box domain"/>
    <property type="match status" value="1"/>
</dbReference>
<dbReference type="InterPro" id="IPR001810">
    <property type="entry name" value="F-box_dom"/>
</dbReference>
<dbReference type="Pfam" id="PF00646">
    <property type="entry name" value="F-box"/>
    <property type="match status" value="1"/>
</dbReference>
<dbReference type="PANTHER" id="PTHR46407:SF21">
    <property type="entry name" value="F-BOX_KELCH-REPEAT PROTEIN SKIP20"/>
    <property type="match status" value="1"/>
</dbReference>
<dbReference type="InterPro" id="IPR006652">
    <property type="entry name" value="Kelch_1"/>
</dbReference>
<dbReference type="Proteomes" id="UP000091857">
    <property type="component" value="Chromosome 1"/>
</dbReference>
<sequence>MGEEQNTCVNKSQIVSESSCQEEELQLIPGLPDEIAMECLIRVPYQFHSNMKSVCHSWQKLISHPFFYQQRLKSGSSERLVCLVQPLPQLDSTDSLTTASATATAAAVTSKEEKQIQSSPQFALSIYNATHDIWQRTRPQGGIPMFCQCLALPSSGKVLLLGGWDPTTLEPVPDVYIVDLTGADGCRWRRGASMSVSRSFFACALVGPSKVFVAGGHDSQKNALRSAEVYDVDKNEWRKLPDMIEERDECQGLAWDGDSRFWVVSGYGTETQGQFRSDAEFYDPDTESWSKVDGFWPFSSTSPRGATAMVSINRNQFQRWWFFGGEQQQLHQQRRICGEMKGTENMRWEIVNSILLPERITGTNPCMISLGDDDDKVNNNNNNHSVFVMSGSVRRSPSSKSCSCNECDYEGAFILESDCSNGTTKWNHIHTPAGFSGFPFSVCYVTI</sequence>
<protein>
    <recommendedName>
        <fullName evidence="1">F-box domain-containing protein</fullName>
    </recommendedName>
</protein>
<dbReference type="GO" id="GO:0080037">
    <property type="term" value="P:negative regulation of cytokinin-activated signaling pathway"/>
    <property type="evidence" value="ECO:0007669"/>
    <property type="project" value="InterPro"/>
</dbReference>
<dbReference type="SMART" id="SM00612">
    <property type="entry name" value="Kelch"/>
    <property type="match status" value="3"/>
</dbReference>
<evidence type="ECO:0000313" key="3">
    <source>
        <dbReference type="Proteomes" id="UP000091857"/>
    </source>
</evidence>
<dbReference type="OrthoDB" id="191037at2759"/>
<feature type="domain" description="F-box" evidence="1">
    <location>
        <begin position="31"/>
        <end position="71"/>
    </location>
</feature>
<dbReference type="OMA" id="IWQRTRP"/>
<dbReference type="STRING" id="3983.A0A2C9WI30"/>
<evidence type="ECO:0000259" key="1">
    <source>
        <dbReference type="SMART" id="SM00256"/>
    </source>
</evidence>
<gene>
    <name evidence="2" type="ORF">MANES_01G009100v8</name>
</gene>
<dbReference type="Gene3D" id="1.20.1280.50">
    <property type="match status" value="1"/>
</dbReference>